<dbReference type="EMBL" id="JACAZH010000004">
    <property type="protein sequence ID" value="KAF7371186.1"/>
    <property type="molecule type" value="Genomic_DNA"/>
</dbReference>
<dbReference type="OrthoDB" id="3365698at2759"/>
<keyword evidence="1" id="KW-0175">Coiled coil</keyword>
<dbReference type="Proteomes" id="UP000623467">
    <property type="component" value="Unassembled WGS sequence"/>
</dbReference>
<feature type="coiled-coil region" evidence="1">
    <location>
        <begin position="68"/>
        <end position="95"/>
    </location>
</feature>
<comment type="caution">
    <text evidence="2">The sequence shown here is derived from an EMBL/GenBank/DDBJ whole genome shotgun (WGS) entry which is preliminary data.</text>
</comment>
<evidence type="ECO:0000313" key="3">
    <source>
        <dbReference type="Proteomes" id="UP000623467"/>
    </source>
</evidence>
<accession>A0A8H7DH38</accession>
<reference evidence="2" key="1">
    <citation type="submission" date="2020-05" db="EMBL/GenBank/DDBJ databases">
        <title>Mycena genomes resolve the evolution of fungal bioluminescence.</title>
        <authorList>
            <person name="Tsai I.J."/>
        </authorList>
    </citation>
    <scope>NUCLEOTIDE SEQUENCE</scope>
    <source>
        <strain evidence="2">160909Yilan</strain>
    </source>
</reference>
<dbReference type="AlphaFoldDB" id="A0A8H7DH38"/>
<evidence type="ECO:0000256" key="1">
    <source>
        <dbReference type="SAM" id="Coils"/>
    </source>
</evidence>
<protein>
    <submittedName>
        <fullName evidence="2">ABC protein</fullName>
    </submittedName>
</protein>
<gene>
    <name evidence="2" type="ORF">MSAN_00754100</name>
</gene>
<evidence type="ECO:0000313" key="2">
    <source>
        <dbReference type="EMBL" id="KAF7371186.1"/>
    </source>
</evidence>
<proteinExistence type="predicted"/>
<sequence length="548" mass="61874">MTFASRCSECGFFLGTSSDDSQQISESFAVRVDTTPEYYKLLSSNDPPYESCDVELVDSVVSETEKCLERIDDRIARLRSRLAQLEHQRLSLSKHLARNKSILSPLRRLPDEILVEIFSWTLPSIVTMRRRGSFDVTQPPWILGHISSRWRAVALASPSLWSLVAVNYTGTVDDRLPMPRAMLETQLERALTLKIHFYASEKAAISPQQWMFEFLAAQSTRWEELSISLTADLLPLLNRLRGQLPVLSRLWLQWDSARSQPKAAAQSELIDTIDCFETAPALVDVGIYNEYAFVPVRLPIRQLVRYQLDGPLAVHRRLLEQAARTLVEVHIDLCFHPPFWVDSDHITIPSLRRLYIRDSIVLDYLTLPALEEVALCIWDLRTASYVANIQSLVSRSACPLRRLCVKGLLTSQSTLDLLHALPSVAELAFIAHSHYSKNGAEELIEALSDVSAAPHLSGVFLGCENKCHIDYALYAEMLRARWEADHCALHRAALLIDSNWDSDSLSGLTDETRFDLDVLRGEGLDLVLCEGVEATEVIGGWTFNSVWN</sequence>
<organism evidence="2 3">
    <name type="scientific">Mycena sanguinolenta</name>
    <dbReference type="NCBI Taxonomy" id="230812"/>
    <lineage>
        <taxon>Eukaryota</taxon>
        <taxon>Fungi</taxon>
        <taxon>Dikarya</taxon>
        <taxon>Basidiomycota</taxon>
        <taxon>Agaricomycotina</taxon>
        <taxon>Agaricomycetes</taxon>
        <taxon>Agaricomycetidae</taxon>
        <taxon>Agaricales</taxon>
        <taxon>Marasmiineae</taxon>
        <taxon>Mycenaceae</taxon>
        <taxon>Mycena</taxon>
    </lineage>
</organism>
<keyword evidence="3" id="KW-1185">Reference proteome</keyword>
<name>A0A8H7DH38_9AGAR</name>